<evidence type="ECO:0000313" key="1">
    <source>
        <dbReference type="EMBL" id="PWJ86058.1"/>
    </source>
</evidence>
<proteinExistence type="predicted"/>
<gene>
    <name evidence="1" type="ORF">C7380_13211</name>
</gene>
<reference evidence="1 2" key="1">
    <citation type="submission" date="2018-05" db="EMBL/GenBank/DDBJ databases">
        <title>Genomic Encyclopedia of Type Strains, Phase IV (KMG-IV): sequencing the most valuable type-strain genomes for metagenomic binning, comparative biology and taxonomic classification.</title>
        <authorList>
            <person name="Goeker M."/>
        </authorList>
    </citation>
    <scope>NUCLEOTIDE SEQUENCE [LARGE SCALE GENOMIC DNA]</scope>
    <source>
        <strain evidence="1 2">DSM 24906</strain>
    </source>
</reference>
<dbReference type="EMBL" id="QGGI01000032">
    <property type="protein sequence ID" value="PWJ86058.1"/>
    <property type="molecule type" value="Genomic_DNA"/>
</dbReference>
<evidence type="ECO:0000313" key="2">
    <source>
        <dbReference type="Proteomes" id="UP000245921"/>
    </source>
</evidence>
<protein>
    <submittedName>
        <fullName evidence="1">Uncharacterized protein</fullName>
    </submittedName>
</protein>
<dbReference type="Proteomes" id="UP000245921">
    <property type="component" value="Unassembled WGS sequence"/>
</dbReference>
<dbReference type="AlphaFoldDB" id="A0AA45HHP4"/>
<name>A0AA45HHP4_9BACT</name>
<accession>A0AA45HHP4</accession>
<keyword evidence="2" id="KW-1185">Reference proteome</keyword>
<organism evidence="1 2">
    <name type="scientific">Oceanotoga teriensis</name>
    <dbReference type="NCBI Taxonomy" id="515440"/>
    <lineage>
        <taxon>Bacteria</taxon>
        <taxon>Thermotogati</taxon>
        <taxon>Thermotogota</taxon>
        <taxon>Thermotogae</taxon>
        <taxon>Petrotogales</taxon>
        <taxon>Petrotogaceae</taxon>
        <taxon>Oceanotoga</taxon>
    </lineage>
</organism>
<comment type="caution">
    <text evidence="1">The sequence shown here is derived from an EMBL/GenBank/DDBJ whole genome shotgun (WGS) entry which is preliminary data.</text>
</comment>
<sequence length="33" mass="4166">MLKRNRVESYSELINKIDKEEMKHVFEEMLRRI</sequence>